<dbReference type="EMBL" id="FNVT01000009">
    <property type="protein sequence ID" value="SEG96253.1"/>
    <property type="molecule type" value="Genomic_DNA"/>
</dbReference>
<evidence type="ECO:0000256" key="4">
    <source>
        <dbReference type="ARBA" id="ARBA00022692"/>
    </source>
</evidence>
<dbReference type="GO" id="GO:0005886">
    <property type="term" value="C:plasma membrane"/>
    <property type="evidence" value="ECO:0007669"/>
    <property type="project" value="UniProtKB-SubCell"/>
</dbReference>
<evidence type="ECO:0000256" key="2">
    <source>
        <dbReference type="ARBA" id="ARBA00010157"/>
    </source>
</evidence>
<keyword evidence="11" id="KW-1185">Reference proteome</keyword>
<evidence type="ECO:0000256" key="7">
    <source>
        <dbReference type="SAM" id="MobiDB-lite"/>
    </source>
</evidence>
<evidence type="ECO:0000313" key="10">
    <source>
        <dbReference type="EMBL" id="SEG96253.1"/>
    </source>
</evidence>
<feature type="region of interest" description="Disordered" evidence="7">
    <location>
        <begin position="46"/>
        <end position="65"/>
    </location>
</feature>
<keyword evidence="4 8" id="KW-0812">Transmembrane</keyword>
<keyword evidence="5 8" id="KW-1133">Transmembrane helix</keyword>
<evidence type="ECO:0000259" key="9">
    <source>
        <dbReference type="Pfam" id="PF03176"/>
    </source>
</evidence>
<comment type="similarity">
    <text evidence="2">Belongs to the resistance-nodulation-cell division (RND) (TC 2.A.6) family. MmpL subfamily.</text>
</comment>
<evidence type="ECO:0000313" key="11">
    <source>
        <dbReference type="Proteomes" id="UP000236732"/>
    </source>
</evidence>
<gene>
    <name evidence="10" type="ORF">SAMN05444920_109324</name>
</gene>
<dbReference type="InterPro" id="IPR004869">
    <property type="entry name" value="MMPL_dom"/>
</dbReference>
<dbReference type="InterPro" id="IPR050545">
    <property type="entry name" value="Mycobact_MmpL"/>
</dbReference>
<name>A0A1H6EG71_9ACTN</name>
<accession>A0A1H6EG71</accession>
<evidence type="ECO:0000256" key="3">
    <source>
        <dbReference type="ARBA" id="ARBA00022475"/>
    </source>
</evidence>
<feature type="domain" description="Membrane transport protein MMPL" evidence="9">
    <location>
        <begin position="3"/>
        <end position="46"/>
    </location>
</feature>
<evidence type="ECO:0000256" key="1">
    <source>
        <dbReference type="ARBA" id="ARBA00004651"/>
    </source>
</evidence>
<dbReference type="AlphaFoldDB" id="A0A1H6EG71"/>
<reference evidence="10 11" key="1">
    <citation type="submission" date="2016-10" db="EMBL/GenBank/DDBJ databases">
        <authorList>
            <person name="de Groot N.N."/>
        </authorList>
    </citation>
    <scope>NUCLEOTIDE SEQUENCE [LARGE SCALE GENOMIC DNA]</scope>
    <source>
        <strain evidence="10 11">CGMCC 4.7037</strain>
    </source>
</reference>
<dbReference type="PANTHER" id="PTHR33406:SF6">
    <property type="entry name" value="MEMBRANE PROTEIN YDGH-RELATED"/>
    <property type="match status" value="1"/>
</dbReference>
<dbReference type="Pfam" id="PF03176">
    <property type="entry name" value="MMPL"/>
    <property type="match status" value="1"/>
</dbReference>
<evidence type="ECO:0000256" key="6">
    <source>
        <dbReference type="ARBA" id="ARBA00023136"/>
    </source>
</evidence>
<comment type="subcellular location">
    <subcellularLocation>
        <location evidence="1">Cell membrane</location>
        <topology evidence="1">Multi-pass membrane protein</topology>
    </subcellularLocation>
</comment>
<organism evidence="10 11">
    <name type="scientific">Nonomuraea solani</name>
    <dbReference type="NCBI Taxonomy" id="1144553"/>
    <lineage>
        <taxon>Bacteria</taxon>
        <taxon>Bacillati</taxon>
        <taxon>Actinomycetota</taxon>
        <taxon>Actinomycetes</taxon>
        <taxon>Streptosporangiales</taxon>
        <taxon>Streptosporangiaceae</taxon>
        <taxon>Nonomuraea</taxon>
    </lineage>
</organism>
<keyword evidence="6 8" id="KW-0472">Membrane</keyword>
<feature type="transmembrane region" description="Helical" evidence="8">
    <location>
        <begin position="6"/>
        <end position="32"/>
    </location>
</feature>
<dbReference type="Proteomes" id="UP000236732">
    <property type="component" value="Unassembled WGS sequence"/>
</dbReference>
<evidence type="ECO:0000256" key="8">
    <source>
        <dbReference type="SAM" id="Phobius"/>
    </source>
</evidence>
<sequence>MLIEVGFLVAFGVLLDALLVRSVLVPALTLLIGRRMWWPSRLSRPVELPDGQRPLVDDEEPALQR</sequence>
<protein>
    <submittedName>
        <fullName evidence="10">Putative drug exporter of the RND superfamily</fullName>
    </submittedName>
</protein>
<evidence type="ECO:0000256" key="5">
    <source>
        <dbReference type="ARBA" id="ARBA00022989"/>
    </source>
</evidence>
<dbReference type="PANTHER" id="PTHR33406">
    <property type="entry name" value="MEMBRANE PROTEIN MJ1562-RELATED"/>
    <property type="match status" value="1"/>
</dbReference>
<proteinExistence type="inferred from homology"/>
<keyword evidence="3" id="KW-1003">Cell membrane</keyword>